<reference evidence="3" key="1">
    <citation type="journal article" date="2014" name="Science">
        <title>Ancient hybridizations among the ancestral genomes of bread wheat.</title>
        <authorList>
            <consortium name="International Wheat Genome Sequencing Consortium,"/>
            <person name="Marcussen T."/>
            <person name="Sandve S.R."/>
            <person name="Heier L."/>
            <person name="Spannagl M."/>
            <person name="Pfeifer M."/>
            <person name="Jakobsen K.S."/>
            <person name="Wulff B.B."/>
            <person name="Steuernagel B."/>
            <person name="Mayer K.F."/>
            <person name="Olsen O.A."/>
        </authorList>
    </citation>
    <scope>NUCLEOTIDE SEQUENCE [LARGE SCALE GENOMIC DNA]</scope>
    <source>
        <strain evidence="3">cv. AL8/78</strain>
    </source>
</reference>
<reference evidence="2" key="5">
    <citation type="journal article" date="2021" name="G3 (Bethesda)">
        <title>Aegilops tauschii genome assembly Aet v5.0 features greater sequence contiguity and improved annotation.</title>
        <authorList>
            <person name="Wang L."/>
            <person name="Zhu T."/>
            <person name="Rodriguez J.C."/>
            <person name="Deal K.R."/>
            <person name="Dubcovsky J."/>
            <person name="McGuire P.E."/>
            <person name="Lux T."/>
            <person name="Spannagl M."/>
            <person name="Mayer K.F.X."/>
            <person name="Baldrich P."/>
            <person name="Meyers B.C."/>
            <person name="Huo N."/>
            <person name="Gu Y.Q."/>
            <person name="Zhou H."/>
            <person name="Devos K.M."/>
            <person name="Bennetzen J.L."/>
            <person name="Unver T."/>
            <person name="Budak H."/>
            <person name="Gulick P.J."/>
            <person name="Galiba G."/>
            <person name="Kalapos B."/>
            <person name="Nelson D.R."/>
            <person name="Li P."/>
            <person name="You F.M."/>
            <person name="Luo M.C."/>
            <person name="Dvorak J."/>
        </authorList>
    </citation>
    <scope>NUCLEOTIDE SEQUENCE [LARGE SCALE GENOMIC DNA]</scope>
    <source>
        <strain evidence="2">cv. AL8/78</strain>
    </source>
</reference>
<protein>
    <submittedName>
        <fullName evidence="2">Uncharacterized protein</fullName>
    </submittedName>
</protein>
<sequence length="226" mass="24651">QMGELAALLRPPTAALASGPRPGLPIHLLPPARCPLASSASVPPLRWMHPPRRRQLPPQTLLRPWPPAPRAQGVRPGRRLIERNVVQAWAHGKSGDLRQRGKCLQECRSGTWRCLGAQWSTRRLCVQGSEFDKALRTFDRIMGGGFQVRCTGAGVSWCGREGLMGPSVSANGGVAGRQRDGMVEAAPVDMYCKCGCVEEAWCVTAFAAVNCAVEFSDQIACNEWPW</sequence>
<name>A0A453ALY5_AEGTS</name>
<feature type="region of interest" description="Disordered" evidence="1">
    <location>
        <begin position="46"/>
        <end position="74"/>
    </location>
</feature>
<organism evidence="2 3">
    <name type="scientific">Aegilops tauschii subsp. strangulata</name>
    <name type="common">Goatgrass</name>
    <dbReference type="NCBI Taxonomy" id="200361"/>
    <lineage>
        <taxon>Eukaryota</taxon>
        <taxon>Viridiplantae</taxon>
        <taxon>Streptophyta</taxon>
        <taxon>Embryophyta</taxon>
        <taxon>Tracheophyta</taxon>
        <taxon>Spermatophyta</taxon>
        <taxon>Magnoliopsida</taxon>
        <taxon>Liliopsida</taxon>
        <taxon>Poales</taxon>
        <taxon>Poaceae</taxon>
        <taxon>BOP clade</taxon>
        <taxon>Pooideae</taxon>
        <taxon>Triticodae</taxon>
        <taxon>Triticeae</taxon>
        <taxon>Triticinae</taxon>
        <taxon>Aegilops</taxon>
    </lineage>
</organism>
<evidence type="ECO:0000313" key="3">
    <source>
        <dbReference type="Proteomes" id="UP000015105"/>
    </source>
</evidence>
<dbReference type="AlphaFoldDB" id="A0A453ALY5"/>
<evidence type="ECO:0000313" key="2">
    <source>
        <dbReference type="EnsemblPlants" id="AET2Gv20190900.33"/>
    </source>
</evidence>
<evidence type="ECO:0000256" key="1">
    <source>
        <dbReference type="SAM" id="MobiDB-lite"/>
    </source>
</evidence>
<dbReference type="EnsemblPlants" id="AET2Gv20190900.33">
    <property type="protein sequence ID" value="AET2Gv20190900.33"/>
    <property type="gene ID" value="AET2Gv20190900"/>
</dbReference>
<reference evidence="2" key="4">
    <citation type="submission" date="2019-03" db="UniProtKB">
        <authorList>
            <consortium name="EnsemblPlants"/>
        </authorList>
    </citation>
    <scope>IDENTIFICATION</scope>
</reference>
<reference evidence="3" key="2">
    <citation type="journal article" date="2017" name="Nat. Plants">
        <title>The Aegilops tauschii genome reveals multiple impacts of transposons.</title>
        <authorList>
            <person name="Zhao G."/>
            <person name="Zou C."/>
            <person name="Li K."/>
            <person name="Wang K."/>
            <person name="Li T."/>
            <person name="Gao L."/>
            <person name="Zhang X."/>
            <person name="Wang H."/>
            <person name="Yang Z."/>
            <person name="Liu X."/>
            <person name="Jiang W."/>
            <person name="Mao L."/>
            <person name="Kong X."/>
            <person name="Jiao Y."/>
            <person name="Jia J."/>
        </authorList>
    </citation>
    <scope>NUCLEOTIDE SEQUENCE [LARGE SCALE GENOMIC DNA]</scope>
    <source>
        <strain evidence="3">cv. AL8/78</strain>
    </source>
</reference>
<keyword evidence="3" id="KW-1185">Reference proteome</keyword>
<dbReference type="Gramene" id="AET2Gv20190900.33">
    <property type="protein sequence ID" value="AET2Gv20190900.33"/>
    <property type="gene ID" value="AET2Gv20190900"/>
</dbReference>
<reference evidence="2" key="3">
    <citation type="journal article" date="2017" name="Nature">
        <title>Genome sequence of the progenitor of the wheat D genome Aegilops tauschii.</title>
        <authorList>
            <person name="Luo M.C."/>
            <person name="Gu Y.Q."/>
            <person name="Puiu D."/>
            <person name="Wang H."/>
            <person name="Twardziok S.O."/>
            <person name="Deal K.R."/>
            <person name="Huo N."/>
            <person name="Zhu T."/>
            <person name="Wang L."/>
            <person name="Wang Y."/>
            <person name="McGuire P.E."/>
            <person name="Liu S."/>
            <person name="Long H."/>
            <person name="Ramasamy R.K."/>
            <person name="Rodriguez J.C."/>
            <person name="Van S.L."/>
            <person name="Yuan L."/>
            <person name="Wang Z."/>
            <person name="Xia Z."/>
            <person name="Xiao L."/>
            <person name="Anderson O.D."/>
            <person name="Ouyang S."/>
            <person name="Liang Y."/>
            <person name="Zimin A.V."/>
            <person name="Pertea G."/>
            <person name="Qi P."/>
            <person name="Bennetzen J.L."/>
            <person name="Dai X."/>
            <person name="Dawson M.W."/>
            <person name="Muller H.G."/>
            <person name="Kugler K."/>
            <person name="Rivarola-Duarte L."/>
            <person name="Spannagl M."/>
            <person name="Mayer K.F.X."/>
            <person name="Lu F.H."/>
            <person name="Bevan M.W."/>
            <person name="Leroy P."/>
            <person name="Li P."/>
            <person name="You F.M."/>
            <person name="Sun Q."/>
            <person name="Liu Z."/>
            <person name="Lyons E."/>
            <person name="Wicker T."/>
            <person name="Salzberg S.L."/>
            <person name="Devos K.M."/>
            <person name="Dvorak J."/>
        </authorList>
    </citation>
    <scope>NUCLEOTIDE SEQUENCE [LARGE SCALE GENOMIC DNA]</scope>
    <source>
        <strain evidence="2">cv. AL8/78</strain>
    </source>
</reference>
<proteinExistence type="predicted"/>
<dbReference type="Proteomes" id="UP000015105">
    <property type="component" value="Chromosome 2D"/>
</dbReference>
<accession>A0A453ALY5</accession>